<evidence type="ECO:0000313" key="2">
    <source>
        <dbReference type="EMBL" id="CDZ77453.1"/>
    </source>
</evidence>
<accession>A0A078L0D3</accession>
<protein>
    <submittedName>
        <fullName evidence="2">Uncharacterized protein</fullName>
    </submittedName>
</protein>
<evidence type="ECO:0000256" key="1">
    <source>
        <dbReference type="SAM" id="Coils"/>
    </source>
</evidence>
<proteinExistence type="predicted"/>
<dbReference type="Proteomes" id="UP000044071">
    <property type="component" value="Unassembled WGS sequence"/>
</dbReference>
<evidence type="ECO:0000313" key="3">
    <source>
        <dbReference type="Proteomes" id="UP000044071"/>
    </source>
</evidence>
<keyword evidence="1" id="KW-0175">Coiled coil</keyword>
<keyword evidence="3" id="KW-1185">Reference proteome</keyword>
<organism evidence="2 3">
    <name type="scientific">Legionella massiliensis</name>
    <dbReference type="NCBI Taxonomy" id="1034943"/>
    <lineage>
        <taxon>Bacteria</taxon>
        <taxon>Pseudomonadati</taxon>
        <taxon>Pseudomonadota</taxon>
        <taxon>Gammaproteobacteria</taxon>
        <taxon>Legionellales</taxon>
        <taxon>Legionellaceae</taxon>
        <taxon>Legionella</taxon>
    </lineage>
</organism>
<feature type="coiled-coil region" evidence="1">
    <location>
        <begin position="889"/>
        <end position="916"/>
    </location>
</feature>
<name>A0A078L0D3_9GAMM</name>
<dbReference type="eggNOG" id="ENOG5030N21">
    <property type="taxonomic scope" value="Bacteria"/>
</dbReference>
<dbReference type="EMBL" id="CCSB01000002">
    <property type="protein sequence ID" value="CDZ77453.1"/>
    <property type="molecule type" value="Genomic_DNA"/>
</dbReference>
<sequence>MVNNSALYWLYIFLLDQHWCPMSVLIQALTTLKSELEQIAQQPLGRKTDGLDDKNAAKQLFANPSILPGIPDLRDTKYTHPNSSSYSDNVVQAIWNIADIASWATNKIMALAIIKDKRELELNFDYLDEESWVPKIIDDTTYQAGKALIKFLNTLTTDENALDVLPTQDIKNKVTAKLQSMRVVLETRIDLYELHLPKAFHETVDALKVKKERRTIWHERRDPLSDQMREAETIYMENWPTLNQHRGTDSTALVAANQRVMQAREILLQQFAEFNRFKDDWHRENESLGLPTEVRASDLALALGYDKPASDIKHWWIRLYNGGIRVHDERIASALNSDYESAIQIEKAVEQLIGKLDGQSKMLESSIAECALLKTYEDDIELGLRPIVQPVQPDFLRTESDGQLSFVFVSSTKENELERNQENVQLYQLLIENLAQYRQSLISYERTVTAANENLALNHPPLEADAKTRLCQLSTEVLVKKQELLTTTSQKNQLQIEAVSGLIAKAQAEQNAVTYAQEIQSFINSLDPAEKSPEFINTDGSEPLLVFKASQNDNKQAALTEDSQAYDNLLLGLQSYKRSLANYQSYLQQQQVQMQNAFAIPSDTPQAYVDSYQQAFDKAKATIQQKMDLTLASYEAIAKLQLATIQQKSEIDFELAKMSDEGRRKVLENAGIRIRDAFDSLQRSQRQEVAASAKHNAFLINQYDPAIREIHSQFDKPLEKLQSQIGQTKQYLENDSQGLRKLELSATARTEYLQAASARLTVFKKILEESTGLYVPAQQVPKAELLSLLECLPDSKEARLLDEMYATEQSGSSWYGLNFANLKNKFNHHTTLFGASDFDWDMHDLVRVLKDRLKQIDDELKIEIDSQTEPQKAPAGFAENSLYTLWRFYQKTQRRIENNEERLEQLQQEHSTLSINATRSLAVWQGKKEEQDRELTIVQLHRQLTQFNHALAMLAADSYRLEYQLDNIAEEAGRFSRLVVELTTQDNLQQVQALYESNLSTYSDIDTRLDAKASFRDYSPHELAPRVKDALSSLARTRAELEHLANSISDCPEILRESLALLSGELDGLETRRKATAKTVAHLEQDLPELKAAFDDLGQLAQIDNELSLLLEQSQDPDLDEPTKLQLTEEIETALAKHQDYLDELRTVRFNSIEERIVHVDSLINNQDGLMHFIARNKLAQIETRYAELALKTTELAAKFMHDFEQSYYDEALDVANEIVEELDKHDAFLRQCKEIPFQDVQESFRTVDSFEDVLREFIIDPFMYINEPEIPEPEPLEPFEDQIDALITDFFGSPIQQRETSIAGFFGAYLHERAETYAWRDWFSTLAATVLGVFGYQTESAKRQEFVENLNNAISIYERAGCEANYQIVTALITTGKETFSPRAKEGDEHDKSLFAKLSLLERRIERVERDRIVDDERVRSELAVAV</sequence>
<reference evidence="2 3" key="1">
    <citation type="submission" date="2014-06" db="EMBL/GenBank/DDBJ databases">
        <authorList>
            <person name="Urmite Genomes Urmite Genomes"/>
        </authorList>
    </citation>
    <scope>NUCLEOTIDE SEQUENCE [LARGE SCALE GENOMIC DNA]</scope>
</reference>
<gene>
    <name evidence="2" type="ORF">BN59_01736</name>
</gene>